<dbReference type="CDD" id="cd02966">
    <property type="entry name" value="TlpA_like_family"/>
    <property type="match status" value="1"/>
</dbReference>
<keyword evidence="1" id="KW-0732">Signal</keyword>
<feature type="chain" id="PRO_5045885048" evidence="1">
    <location>
        <begin position="23"/>
        <end position="163"/>
    </location>
</feature>
<protein>
    <submittedName>
        <fullName evidence="3">TlpA disulfide reductase family protein</fullName>
    </submittedName>
</protein>
<keyword evidence="4" id="KW-1185">Reference proteome</keyword>
<dbReference type="PROSITE" id="PS51352">
    <property type="entry name" value="THIOREDOXIN_2"/>
    <property type="match status" value="1"/>
</dbReference>
<dbReference type="EMBL" id="JBCGCU010000007">
    <property type="protein sequence ID" value="MEM0515388.1"/>
    <property type="molecule type" value="Genomic_DNA"/>
</dbReference>
<dbReference type="PANTHER" id="PTHR42852">
    <property type="entry name" value="THIOL:DISULFIDE INTERCHANGE PROTEIN DSBE"/>
    <property type="match status" value="1"/>
</dbReference>
<dbReference type="InterPro" id="IPR036249">
    <property type="entry name" value="Thioredoxin-like_sf"/>
</dbReference>
<comment type="caution">
    <text evidence="3">The sequence shown here is derived from an EMBL/GenBank/DDBJ whole genome shotgun (WGS) entry which is preliminary data.</text>
</comment>
<organism evidence="3 4">
    <name type="scientific">Pseudoalteromonas qingdaonensis</name>
    <dbReference type="NCBI Taxonomy" id="3131913"/>
    <lineage>
        <taxon>Bacteria</taxon>
        <taxon>Pseudomonadati</taxon>
        <taxon>Pseudomonadota</taxon>
        <taxon>Gammaproteobacteria</taxon>
        <taxon>Alteromonadales</taxon>
        <taxon>Pseudoalteromonadaceae</taxon>
        <taxon>Pseudoalteromonas</taxon>
    </lineage>
</organism>
<dbReference type="SUPFAM" id="SSF52833">
    <property type="entry name" value="Thioredoxin-like"/>
    <property type="match status" value="1"/>
</dbReference>
<feature type="domain" description="Thioredoxin" evidence="2">
    <location>
        <begin position="28"/>
        <end position="163"/>
    </location>
</feature>
<evidence type="ECO:0000259" key="2">
    <source>
        <dbReference type="PROSITE" id="PS51352"/>
    </source>
</evidence>
<gene>
    <name evidence="3" type="ORF">WCN91_08065</name>
</gene>
<proteinExistence type="predicted"/>
<dbReference type="Gene3D" id="3.40.30.10">
    <property type="entry name" value="Glutaredoxin"/>
    <property type="match status" value="1"/>
</dbReference>
<dbReference type="InterPro" id="IPR000866">
    <property type="entry name" value="AhpC/TSA"/>
</dbReference>
<name>A0ABU9N134_9GAMM</name>
<dbReference type="Proteomes" id="UP001447008">
    <property type="component" value="Unassembled WGS sequence"/>
</dbReference>
<feature type="signal peptide" evidence="1">
    <location>
        <begin position="1"/>
        <end position="22"/>
    </location>
</feature>
<evidence type="ECO:0000256" key="1">
    <source>
        <dbReference type="SAM" id="SignalP"/>
    </source>
</evidence>
<dbReference type="Pfam" id="PF00578">
    <property type="entry name" value="AhpC-TSA"/>
    <property type="match status" value="1"/>
</dbReference>
<dbReference type="InterPro" id="IPR013766">
    <property type="entry name" value="Thioredoxin_domain"/>
</dbReference>
<accession>A0ABU9N134</accession>
<reference evidence="3 4" key="1">
    <citation type="submission" date="2024-03" db="EMBL/GenBank/DDBJ databases">
        <title>Pseudoalteromonas qingdaonensis sp. nov., isolated from the intestines of marine benthic organisms.</title>
        <authorList>
            <person name="Lin X."/>
            <person name="Fang S."/>
            <person name="Hu X."/>
        </authorList>
    </citation>
    <scope>NUCLEOTIDE SEQUENCE [LARGE SCALE GENOMIC DNA]</scope>
    <source>
        <strain evidence="3 4">YIC-827</strain>
    </source>
</reference>
<sequence>MKKFFFQLVLMAVVFFAVSAYQERNLLSADHTPAPYFSLPQLHSEARFSIKELQGQKTVLYFFAPWCTVCKLSMPNLQKAMDRGDVHAIAIALDYQSQAQISEFVDDLQLTMPILLGSEYTAQQYKISAFPTYYVIDESLSICGRAMGYSTELGIKLRGRSDD</sequence>
<evidence type="ECO:0000313" key="3">
    <source>
        <dbReference type="EMBL" id="MEM0515388.1"/>
    </source>
</evidence>
<dbReference type="PANTHER" id="PTHR42852:SF17">
    <property type="entry name" value="THIOREDOXIN-LIKE PROTEIN HI_1115"/>
    <property type="match status" value="1"/>
</dbReference>
<dbReference type="InterPro" id="IPR050553">
    <property type="entry name" value="Thioredoxin_ResA/DsbE_sf"/>
</dbReference>
<dbReference type="RefSeq" id="WP_342677981.1">
    <property type="nucleotide sequence ID" value="NZ_JBCGCU010000007.1"/>
</dbReference>
<evidence type="ECO:0000313" key="4">
    <source>
        <dbReference type="Proteomes" id="UP001447008"/>
    </source>
</evidence>